<dbReference type="CDD" id="cd01107">
    <property type="entry name" value="HTH_BmrR"/>
    <property type="match status" value="1"/>
</dbReference>
<evidence type="ECO:0000256" key="7">
    <source>
        <dbReference type="ARBA" id="ARBA00022932"/>
    </source>
</evidence>
<dbReference type="PANTHER" id="PTHR30478">
    <property type="entry name" value="DNA POLYMERASE III SUBUNIT BETA"/>
    <property type="match status" value="1"/>
</dbReference>
<dbReference type="Gene3D" id="3.10.150.10">
    <property type="entry name" value="DNA Polymerase III, subunit A, domain 2"/>
    <property type="match status" value="2"/>
</dbReference>
<name>A0A7K3PI59_9ACTN</name>
<dbReference type="SUPFAM" id="SSF55979">
    <property type="entry name" value="DNA clamp"/>
    <property type="match status" value="2"/>
</dbReference>
<dbReference type="Proteomes" id="UP000470446">
    <property type="component" value="Unassembled WGS sequence"/>
</dbReference>
<dbReference type="Pfam" id="PF13411">
    <property type="entry name" value="MerR_1"/>
    <property type="match status" value="1"/>
</dbReference>
<sequence length="397" mass="42099">MVDPRPGQGLRVPDVESEMRSIGEMARDSGLGVSALRFYDRAGVLVPARVDPSSGYRWYAPEQLDEARVLARLRRAGMPLADIRLVLAGWSGADPDLVRRLLQAHLRRLELGLSEARSEFSTLRALLDHRENPMTASPRTDTVRLSLGSPELAGAIDAVRFAVGKDPELPMLGGVLFDVDGDALHVVATDRYRMAVARVISAPAPASPASASTSTSASAGHGGPREQVVVPAPLVDAMRALLGGDEPAGFAVEADRVTLEAGERQASGQRLAHDFPDYRRLVQLPAGRRVAVDVPALREALETGPVRTAEAGEPGPSAREVSVLATTDDGTVTVVGDGDADGNSVGVDRGFLLDALAAADRDRLVLEFGAAPTAPLAIRRTDDEGTFSLLMPVRLDH</sequence>
<dbReference type="Gene3D" id="1.10.1660.10">
    <property type="match status" value="1"/>
</dbReference>
<protein>
    <submittedName>
        <fullName evidence="11">MerR family transcriptional regulator</fullName>
    </submittedName>
</protein>
<dbReference type="GO" id="GO:0003887">
    <property type="term" value="F:DNA-directed DNA polymerase activity"/>
    <property type="evidence" value="ECO:0007669"/>
    <property type="project" value="UniProtKB-KW"/>
</dbReference>
<keyword evidence="8" id="KW-0238">DNA-binding</keyword>
<evidence type="ECO:0000256" key="8">
    <source>
        <dbReference type="ARBA" id="ARBA00023125"/>
    </source>
</evidence>
<comment type="similarity">
    <text evidence="2">Belongs to the beta sliding clamp family.</text>
</comment>
<evidence type="ECO:0000313" key="12">
    <source>
        <dbReference type="Proteomes" id="UP000470446"/>
    </source>
</evidence>
<dbReference type="InterPro" id="IPR046938">
    <property type="entry name" value="DNA_clamp_sf"/>
</dbReference>
<dbReference type="Pfam" id="PF02767">
    <property type="entry name" value="DNA_pol3_beta_2"/>
    <property type="match status" value="1"/>
</dbReference>
<reference evidence="11 12" key="1">
    <citation type="submission" date="2020-01" db="EMBL/GenBank/DDBJ databases">
        <title>Insect and environment-associated Actinomycetes.</title>
        <authorList>
            <person name="Currrie C."/>
            <person name="Chevrette M."/>
            <person name="Carlson C."/>
            <person name="Stubbendieck R."/>
            <person name="Wendt-Pienkowski E."/>
        </authorList>
    </citation>
    <scope>NUCLEOTIDE SEQUENCE [LARGE SCALE GENOMIC DNA]</scope>
    <source>
        <strain evidence="11 12">SID14163</strain>
    </source>
</reference>
<dbReference type="PROSITE" id="PS50937">
    <property type="entry name" value="HTH_MERR_2"/>
    <property type="match status" value="1"/>
</dbReference>
<dbReference type="GO" id="GO:0008408">
    <property type="term" value="F:3'-5' exonuclease activity"/>
    <property type="evidence" value="ECO:0007669"/>
    <property type="project" value="InterPro"/>
</dbReference>
<evidence type="ECO:0000256" key="9">
    <source>
        <dbReference type="SAM" id="MobiDB-lite"/>
    </source>
</evidence>
<dbReference type="GO" id="GO:0005737">
    <property type="term" value="C:cytoplasm"/>
    <property type="evidence" value="ECO:0007669"/>
    <property type="project" value="UniProtKB-SubCell"/>
</dbReference>
<evidence type="ECO:0000256" key="2">
    <source>
        <dbReference type="ARBA" id="ARBA00010752"/>
    </source>
</evidence>
<feature type="domain" description="HTH merR-type" evidence="10">
    <location>
        <begin position="19"/>
        <end position="89"/>
    </location>
</feature>
<dbReference type="CDD" id="cd00140">
    <property type="entry name" value="beta_clamp"/>
    <property type="match status" value="1"/>
</dbReference>
<comment type="subcellular location">
    <subcellularLocation>
        <location evidence="1">Cytoplasm</location>
    </subcellularLocation>
</comment>
<dbReference type="PANTHER" id="PTHR30478:SF0">
    <property type="entry name" value="BETA SLIDING CLAMP"/>
    <property type="match status" value="1"/>
</dbReference>
<keyword evidence="7" id="KW-0239">DNA-directed DNA polymerase</keyword>
<keyword evidence="5" id="KW-0548">Nucleotidyltransferase</keyword>
<dbReference type="InterPro" id="IPR000551">
    <property type="entry name" value="MerR-type_HTH_dom"/>
</dbReference>
<dbReference type="SMART" id="SM00480">
    <property type="entry name" value="POL3Bc"/>
    <property type="match status" value="1"/>
</dbReference>
<feature type="region of interest" description="Disordered" evidence="9">
    <location>
        <begin position="203"/>
        <end position="226"/>
    </location>
</feature>
<comment type="caution">
    <text evidence="11">The sequence shown here is derived from an EMBL/GenBank/DDBJ whole genome shotgun (WGS) entry which is preliminary data.</text>
</comment>
<dbReference type="GO" id="GO:0006355">
    <property type="term" value="P:regulation of DNA-templated transcription"/>
    <property type="evidence" value="ECO:0007669"/>
    <property type="project" value="InterPro"/>
</dbReference>
<evidence type="ECO:0000256" key="5">
    <source>
        <dbReference type="ARBA" id="ARBA00022695"/>
    </source>
</evidence>
<dbReference type="AlphaFoldDB" id="A0A7K3PI59"/>
<dbReference type="InterPro" id="IPR022637">
    <property type="entry name" value="DNA_polIII_beta_cen"/>
</dbReference>
<gene>
    <name evidence="11" type="ORF">G3I32_08835</name>
</gene>
<keyword evidence="6" id="KW-0235">DNA replication</keyword>
<dbReference type="InterPro" id="IPR009061">
    <property type="entry name" value="DNA-bd_dom_put_sf"/>
</dbReference>
<dbReference type="GO" id="GO:0009360">
    <property type="term" value="C:DNA polymerase III complex"/>
    <property type="evidence" value="ECO:0007669"/>
    <property type="project" value="InterPro"/>
</dbReference>
<evidence type="ECO:0000313" key="11">
    <source>
        <dbReference type="EMBL" id="NEB08979.1"/>
    </source>
</evidence>
<dbReference type="GO" id="GO:0003677">
    <property type="term" value="F:DNA binding"/>
    <property type="evidence" value="ECO:0007669"/>
    <property type="project" value="UniProtKB-KW"/>
</dbReference>
<accession>A0A7K3PI59</accession>
<proteinExistence type="inferred from homology"/>
<dbReference type="GO" id="GO:0006271">
    <property type="term" value="P:DNA strand elongation involved in DNA replication"/>
    <property type="evidence" value="ECO:0007669"/>
    <property type="project" value="TreeGrafter"/>
</dbReference>
<dbReference type="InterPro" id="IPR001001">
    <property type="entry name" value="DNA_polIII_beta"/>
</dbReference>
<evidence type="ECO:0000256" key="3">
    <source>
        <dbReference type="ARBA" id="ARBA00022490"/>
    </source>
</evidence>
<evidence type="ECO:0000256" key="4">
    <source>
        <dbReference type="ARBA" id="ARBA00022679"/>
    </source>
</evidence>
<evidence type="ECO:0000256" key="1">
    <source>
        <dbReference type="ARBA" id="ARBA00004496"/>
    </source>
</evidence>
<dbReference type="SMART" id="SM00422">
    <property type="entry name" value="HTH_MERR"/>
    <property type="match status" value="1"/>
</dbReference>
<organism evidence="11 12">
    <name type="scientific">Streptomyces coelicoflavus</name>
    <dbReference type="NCBI Taxonomy" id="285562"/>
    <lineage>
        <taxon>Bacteria</taxon>
        <taxon>Bacillati</taxon>
        <taxon>Actinomycetota</taxon>
        <taxon>Actinomycetes</taxon>
        <taxon>Kitasatosporales</taxon>
        <taxon>Streptomycetaceae</taxon>
        <taxon>Streptomyces</taxon>
    </lineage>
</organism>
<keyword evidence="3" id="KW-0963">Cytoplasm</keyword>
<evidence type="ECO:0000256" key="6">
    <source>
        <dbReference type="ARBA" id="ARBA00022705"/>
    </source>
</evidence>
<feature type="compositionally biased region" description="Low complexity" evidence="9">
    <location>
        <begin position="203"/>
        <end position="219"/>
    </location>
</feature>
<dbReference type="SUPFAM" id="SSF46955">
    <property type="entry name" value="Putative DNA-binding domain"/>
    <property type="match status" value="1"/>
</dbReference>
<evidence type="ECO:0000259" key="10">
    <source>
        <dbReference type="PROSITE" id="PS50937"/>
    </source>
</evidence>
<dbReference type="EMBL" id="JAAGMA010000219">
    <property type="protein sequence ID" value="NEB08979.1"/>
    <property type="molecule type" value="Genomic_DNA"/>
</dbReference>
<keyword evidence="4" id="KW-0808">Transferase</keyword>